<keyword evidence="6" id="KW-1185">Reference proteome</keyword>
<dbReference type="GO" id="GO:0030246">
    <property type="term" value="F:carbohydrate binding"/>
    <property type="evidence" value="ECO:0007669"/>
    <property type="project" value="UniProtKB-UniRule"/>
</dbReference>
<dbReference type="SMART" id="SM00908">
    <property type="entry name" value="Gal-bind_lectin"/>
    <property type="match status" value="1"/>
</dbReference>
<dbReference type="InterPro" id="IPR001079">
    <property type="entry name" value="Galectin_CRD"/>
</dbReference>
<dbReference type="CDD" id="cd00070">
    <property type="entry name" value="GLECT"/>
    <property type="match status" value="1"/>
</dbReference>
<name>A0A443SG55_9ACAR</name>
<reference evidence="5 6" key="1">
    <citation type="journal article" date="2018" name="Gigascience">
        <title>Genomes of trombidid mites reveal novel predicted allergens and laterally-transferred genes associated with secondary metabolism.</title>
        <authorList>
            <person name="Dong X."/>
            <person name="Chaisiri K."/>
            <person name="Xia D."/>
            <person name="Armstrong S.D."/>
            <person name="Fang Y."/>
            <person name="Donnelly M.J."/>
            <person name="Kadowaki T."/>
            <person name="McGarry J.W."/>
            <person name="Darby A.C."/>
            <person name="Makepeace B.L."/>
        </authorList>
    </citation>
    <scope>NUCLEOTIDE SEQUENCE [LARGE SCALE GENOMIC DNA]</scope>
    <source>
        <strain evidence="5">UoL-UT</strain>
    </source>
</reference>
<gene>
    <name evidence="5" type="ORF">B4U80_00930</name>
</gene>
<keyword evidence="3" id="KW-0812">Transmembrane</keyword>
<feature type="transmembrane region" description="Helical" evidence="3">
    <location>
        <begin position="241"/>
        <end position="262"/>
    </location>
</feature>
<keyword evidence="3" id="KW-0472">Membrane</keyword>
<evidence type="ECO:0000256" key="3">
    <source>
        <dbReference type="SAM" id="Phobius"/>
    </source>
</evidence>
<accession>A0A443SG55</accession>
<protein>
    <recommendedName>
        <fullName evidence="2">Galectin</fullName>
    </recommendedName>
</protein>
<organism evidence="5 6">
    <name type="scientific">Leptotrombidium deliense</name>
    <dbReference type="NCBI Taxonomy" id="299467"/>
    <lineage>
        <taxon>Eukaryota</taxon>
        <taxon>Metazoa</taxon>
        <taxon>Ecdysozoa</taxon>
        <taxon>Arthropoda</taxon>
        <taxon>Chelicerata</taxon>
        <taxon>Arachnida</taxon>
        <taxon>Acari</taxon>
        <taxon>Acariformes</taxon>
        <taxon>Trombidiformes</taxon>
        <taxon>Prostigmata</taxon>
        <taxon>Anystina</taxon>
        <taxon>Parasitengona</taxon>
        <taxon>Trombiculoidea</taxon>
        <taxon>Trombiculidae</taxon>
        <taxon>Leptotrombidium</taxon>
    </lineage>
</organism>
<dbReference type="EMBL" id="NCKV01002703">
    <property type="protein sequence ID" value="RWS26500.1"/>
    <property type="molecule type" value="Genomic_DNA"/>
</dbReference>
<dbReference type="STRING" id="299467.A0A443SG55"/>
<dbReference type="AlphaFoldDB" id="A0A443SG55"/>
<dbReference type="SMART" id="SM00276">
    <property type="entry name" value="GLECT"/>
    <property type="match status" value="1"/>
</dbReference>
<dbReference type="Gene3D" id="2.60.120.200">
    <property type="match status" value="1"/>
</dbReference>
<comment type="caution">
    <text evidence="5">The sequence shown here is derived from an EMBL/GenBank/DDBJ whole genome shotgun (WGS) entry which is preliminary data.</text>
</comment>
<dbReference type="PANTHER" id="PTHR11346">
    <property type="entry name" value="GALECTIN"/>
    <property type="match status" value="1"/>
</dbReference>
<dbReference type="Proteomes" id="UP000288716">
    <property type="component" value="Unassembled WGS sequence"/>
</dbReference>
<evidence type="ECO:0000313" key="6">
    <source>
        <dbReference type="Proteomes" id="UP000288716"/>
    </source>
</evidence>
<dbReference type="InterPro" id="IPR013320">
    <property type="entry name" value="ConA-like_dom_sf"/>
</dbReference>
<proteinExistence type="predicted"/>
<dbReference type="VEuPathDB" id="VectorBase:LDEU005540"/>
<dbReference type="Pfam" id="PF00337">
    <property type="entry name" value="Gal-bind_lectin"/>
    <property type="match status" value="1"/>
</dbReference>
<dbReference type="OrthoDB" id="6251307at2759"/>
<feature type="domain" description="Galectin" evidence="4">
    <location>
        <begin position="1"/>
        <end position="107"/>
    </location>
</feature>
<dbReference type="InterPro" id="IPR044156">
    <property type="entry name" value="Galectin-like"/>
</dbReference>
<feature type="non-terminal residue" evidence="5">
    <location>
        <position position="312"/>
    </location>
</feature>
<sequence>FAINLQTGPRVNPRDDIALHISPVFTPPPRVVRNTLQAQRWGPEESHGGFPFTPGTGFEILILVEHDEFKLAINGAHFTQYRHRIPLNLVSFIAVDGDVTINAIIFEGHGHASVPSAPMMAPSAPVMGMPTASGMPPPYPTGAVAMPPYPPAGPAGPAGGPSGYAQAPMPYSGAPPGAYATPVYPSSGAPQYPSGSAYPSAAYPSGGAYAAGAYPTTGYPSTTYIAAGPAYPHRKSSPIPIGGSVAGIAAGVGAAALGAAMLGHHPMKKMKKLYKFKHKFKKPKFFKHKFGKFHKGWKHKGWSSGSSSSEEE</sequence>
<dbReference type="SUPFAM" id="SSF49899">
    <property type="entry name" value="Concanavalin A-like lectins/glucanases"/>
    <property type="match status" value="1"/>
</dbReference>
<keyword evidence="1 2" id="KW-0430">Lectin</keyword>
<evidence type="ECO:0000256" key="1">
    <source>
        <dbReference type="ARBA" id="ARBA00022734"/>
    </source>
</evidence>
<dbReference type="PANTHER" id="PTHR11346:SF176">
    <property type="entry name" value="32 KDA BETA-GALACTOSIDE-BINDING LECTIN LEC-3"/>
    <property type="match status" value="1"/>
</dbReference>
<evidence type="ECO:0000256" key="2">
    <source>
        <dbReference type="RuleBase" id="RU102079"/>
    </source>
</evidence>
<dbReference type="PROSITE" id="PS51304">
    <property type="entry name" value="GALECTIN"/>
    <property type="match status" value="1"/>
</dbReference>
<dbReference type="GO" id="GO:0016936">
    <property type="term" value="F:galactoside binding"/>
    <property type="evidence" value="ECO:0007669"/>
    <property type="project" value="TreeGrafter"/>
</dbReference>
<keyword evidence="3" id="KW-1133">Transmembrane helix</keyword>
<evidence type="ECO:0000259" key="4">
    <source>
        <dbReference type="PROSITE" id="PS51304"/>
    </source>
</evidence>
<evidence type="ECO:0000313" key="5">
    <source>
        <dbReference type="EMBL" id="RWS26500.1"/>
    </source>
</evidence>
<feature type="non-terminal residue" evidence="5">
    <location>
        <position position="1"/>
    </location>
</feature>